<keyword evidence="2" id="KW-0808">Transferase</keyword>
<sequence length="300" mass="30482">MTAAGIDLGGTKCEVRLFDEAWTEVARHRTATPQTYGALVQTVAGQVAWAEAQCGSKLPVGIGAAGLINPHTGITLTANLPATGRAFPSDINAACGRAITYVNDSHAMALSEAVFGAGQGHDTVISLILGTGIGGGVVVKQSLISGPTATGGEVGHTAAPAHLIAQHNLPVYPCGCGRQGCIETYISGPGMARLAKTLTGKDVTPQEIAARRHGDMAEVWALWCALTAELLHSLTLMVDPNLIILGGGLSQINGVIPALSKAAQTAQIGDLPAAHLTLAQGGDSSGARGAAYAAWQEANT</sequence>
<proteinExistence type="inferred from homology"/>
<gene>
    <name evidence="2" type="primary">mak</name>
    <name evidence="2" type="ORF">SHM7688_00857</name>
</gene>
<dbReference type="InterPro" id="IPR049874">
    <property type="entry name" value="ROK_cs"/>
</dbReference>
<reference evidence="2 3" key="1">
    <citation type="submission" date="2015-09" db="EMBL/GenBank/DDBJ databases">
        <authorList>
            <consortium name="Swine Surveillance"/>
        </authorList>
    </citation>
    <scope>NUCLEOTIDE SEQUENCE [LARGE SCALE GENOMIC DNA]</scope>
    <source>
        <strain evidence="2 3">CECT 7688</strain>
    </source>
</reference>
<evidence type="ECO:0000313" key="2">
    <source>
        <dbReference type="EMBL" id="CUH51420.1"/>
    </source>
</evidence>
<dbReference type="EMBL" id="CYPW01000006">
    <property type="protein sequence ID" value="CUH51420.1"/>
    <property type="molecule type" value="Genomic_DNA"/>
</dbReference>
<organism evidence="2 3">
    <name type="scientific">Shimia marina</name>
    <dbReference type="NCBI Taxonomy" id="321267"/>
    <lineage>
        <taxon>Bacteria</taxon>
        <taxon>Pseudomonadati</taxon>
        <taxon>Pseudomonadota</taxon>
        <taxon>Alphaproteobacteria</taxon>
        <taxon>Rhodobacterales</taxon>
        <taxon>Roseobacteraceae</taxon>
    </lineage>
</organism>
<dbReference type="Proteomes" id="UP000054823">
    <property type="component" value="Unassembled WGS sequence"/>
</dbReference>
<dbReference type="PANTHER" id="PTHR18964:SF149">
    <property type="entry name" value="BIFUNCTIONAL UDP-N-ACETYLGLUCOSAMINE 2-EPIMERASE_N-ACETYLMANNOSAMINE KINASE"/>
    <property type="match status" value="1"/>
</dbReference>
<dbReference type="STRING" id="321267.SHM7688_00857"/>
<dbReference type="Gene3D" id="3.30.420.40">
    <property type="match status" value="2"/>
</dbReference>
<evidence type="ECO:0000313" key="3">
    <source>
        <dbReference type="Proteomes" id="UP000054823"/>
    </source>
</evidence>
<dbReference type="GO" id="GO:0008865">
    <property type="term" value="F:fructokinase activity"/>
    <property type="evidence" value="ECO:0007669"/>
    <property type="project" value="UniProtKB-EC"/>
</dbReference>
<dbReference type="AlphaFoldDB" id="A0A0N7LRP8"/>
<dbReference type="SUPFAM" id="SSF53067">
    <property type="entry name" value="Actin-like ATPase domain"/>
    <property type="match status" value="1"/>
</dbReference>
<dbReference type="InterPro" id="IPR000600">
    <property type="entry name" value="ROK"/>
</dbReference>
<dbReference type="RefSeq" id="WP_058238727.1">
    <property type="nucleotide sequence ID" value="NZ_CYPW01000006.1"/>
</dbReference>
<keyword evidence="2" id="KW-0418">Kinase</keyword>
<protein>
    <submittedName>
        <fullName evidence="2">Fructokinase</fullName>
        <ecNumber evidence="2">2.7.1.4</ecNumber>
    </submittedName>
</protein>
<dbReference type="Pfam" id="PF00480">
    <property type="entry name" value="ROK"/>
    <property type="match status" value="1"/>
</dbReference>
<dbReference type="EC" id="2.7.1.4" evidence="2"/>
<dbReference type="OrthoDB" id="9810372at2"/>
<keyword evidence="3" id="KW-1185">Reference proteome</keyword>
<dbReference type="PANTHER" id="PTHR18964">
    <property type="entry name" value="ROK (REPRESSOR, ORF, KINASE) FAMILY"/>
    <property type="match status" value="1"/>
</dbReference>
<dbReference type="InterPro" id="IPR043129">
    <property type="entry name" value="ATPase_NBD"/>
</dbReference>
<comment type="similarity">
    <text evidence="1">Belongs to the ROK (NagC/XylR) family.</text>
</comment>
<accession>A0A0N7LRP8</accession>
<name>A0A0N7LRP8_9RHOB</name>
<dbReference type="PROSITE" id="PS01125">
    <property type="entry name" value="ROK"/>
    <property type="match status" value="1"/>
</dbReference>
<evidence type="ECO:0000256" key="1">
    <source>
        <dbReference type="ARBA" id="ARBA00006479"/>
    </source>
</evidence>